<feature type="domain" description="Teneurin TTR-like" evidence="6">
    <location>
        <begin position="9"/>
        <end position="93"/>
    </location>
</feature>
<evidence type="ECO:0000313" key="10">
    <source>
        <dbReference type="Proteomes" id="UP000427906"/>
    </source>
</evidence>
<evidence type="ECO:0000259" key="7">
    <source>
        <dbReference type="Pfam" id="PF25021"/>
    </source>
</evidence>
<dbReference type="OrthoDB" id="8481850at2"/>
<evidence type="ECO:0000256" key="1">
    <source>
        <dbReference type="ARBA" id="ARBA00022536"/>
    </source>
</evidence>
<evidence type="ECO:0000256" key="5">
    <source>
        <dbReference type="SAM" id="MobiDB-lite"/>
    </source>
</evidence>
<reference evidence="9 10" key="1">
    <citation type="submission" date="2019-11" db="EMBL/GenBank/DDBJ databases">
        <title>Comparative genomics of hydrocarbon-degrading Desulfosarcina strains.</title>
        <authorList>
            <person name="Watanabe M."/>
            <person name="Kojima H."/>
            <person name="Fukui M."/>
        </authorList>
    </citation>
    <scope>NUCLEOTIDE SEQUENCE [LARGE SCALE GENOMIC DNA]</scope>
    <source>
        <strain evidence="9 10">PL12</strain>
    </source>
</reference>
<keyword evidence="3" id="KW-1015">Disulfide bond</keyword>
<dbReference type="Proteomes" id="UP000427906">
    <property type="component" value="Chromosome"/>
</dbReference>
<keyword evidence="2" id="KW-0677">Repeat</keyword>
<dbReference type="InterPro" id="IPR056822">
    <property type="entry name" value="TEN_NHL"/>
</dbReference>
<evidence type="ECO:0000256" key="4">
    <source>
        <dbReference type="PROSITE-ProRule" id="PRU00504"/>
    </source>
</evidence>
<dbReference type="InterPro" id="IPR001258">
    <property type="entry name" value="NHL_repeat"/>
</dbReference>
<dbReference type="KEGG" id="dalk:DSCA_61060"/>
<gene>
    <name evidence="9" type="ORF">DSCA_61060</name>
</gene>
<evidence type="ECO:0000256" key="3">
    <source>
        <dbReference type="ARBA" id="ARBA00023157"/>
    </source>
</evidence>
<dbReference type="InterPro" id="IPR056820">
    <property type="entry name" value="TEN_TTR-like"/>
</dbReference>
<keyword evidence="1" id="KW-0245">EGF-like domain</keyword>
<dbReference type="InterPro" id="IPR051216">
    <property type="entry name" value="Teneurin"/>
</dbReference>
<feature type="region of interest" description="Disordered" evidence="5">
    <location>
        <begin position="1090"/>
        <end position="1113"/>
    </location>
</feature>
<proteinExistence type="predicted"/>
<dbReference type="EMBL" id="AP021874">
    <property type="protein sequence ID" value="BBO72176.1"/>
    <property type="molecule type" value="Genomic_DNA"/>
</dbReference>
<dbReference type="InterPro" id="IPR022385">
    <property type="entry name" value="Rhs_assc_core"/>
</dbReference>
<dbReference type="NCBIfam" id="TIGR03696">
    <property type="entry name" value="Rhs_assc_core"/>
    <property type="match status" value="1"/>
</dbReference>
<dbReference type="RefSeq" id="WP_155319914.1">
    <property type="nucleotide sequence ID" value="NZ_AP021874.1"/>
</dbReference>
<dbReference type="PANTHER" id="PTHR11219:SF69">
    <property type="entry name" value="TENEURIN-A"/>
    <property type="match status" value="1"/>
</dbReference>
<dbReference type="Gene3D" id="2.180.10.10">
    <property type="entry name" value="RHS repeat-associated core"/>
    <property type="match status" value="1"/>
</dbReference>
<dbReference type="InterPro" id="IPR056823">
    <property type="entry name" value="TEN-like_YD-shell"/>
</dbReference>
<feature type="repeat" description="NHL" evidence="4">
    <location>
        <begin position="588"/>
        <end position="619"/>
    </location>
</feature>
<dbReference type="InterPro" id="IPR006530">
    <property type="entry name" value="YD"/>
</dbReference>
<keyword evidence="10" id="KW-1185">Reference proteome</keyword>
<dbReference type="Pfam" id="PF25020">
    <property type="entry name" value="TTR_TEN1-4"/>
    <property type="match status" value="1"/>
</dbReference>
<dbReference type="PROSITE" id="PS51125">
    <property type="entry name" value="NHL"/>
    <property type="match status" value="1"/>
</dbReference>
<dbReference type="SUPFAM" id="SSF49464">
    <property type="entry name" value="Carboxypeptidase regulatory domain-like"/>
    <property type="match status" value="1"/>
</dbReference>
<dbReference type="SUPFAM" id="SSF69322">
    <property type="entry name" value="Tricorn protease domain 2"/>
    <property type="match status" value="1"/>
</dbReference>
<dbReference type="CDD" id="cd14953">
    <property type="entry name" value="NHL_like_1"/>
    <property type="match status" value="1"/>
</dbReference>
<evidence type="ECO:0000313" key="9">
    <source>
        <dbReference type="EMBL" id="BBO72176.1"/>
    </source>
</evidence>
<accession>A0A5K7YS86</accession>
<dbReference type="Pfam" id="PF25023">
    <property type="entry name" value="TEN_YD-shell"/>
    <property type="match status" value="1"/>
</dbReference>
<protein>
    <submittedName>
        <fullName evidence="9">Uncharacterized protein</fullName>
    </submittedName>
</protein>
<evidence type="ECO:0000259" key="8">
    <source>
        <dbReference type="Pfam" id="PF25023"/>
    </source>
</evidence>
<dbReference type="PANTHER" id="PTHR11219">
    <property type="entry name" value="TENEURIN AND N-ACETYLGLUCOSAMINE-1-PHOSPHODIESTER ALPHA-N-ACETYLGLUCOSAMINIDASE"/>
    <property type="match status" value="1"/>
</dbReference>
<feature type="domain" description="Teneurin NHL" evidence="7">
    <location>
        <begin position="576"/>
        <end position="617"/>
    </location>
</feature>
<sequence>MDATIIEYDPRRFALMTGLVVDSYESGLESVAVTVLDHPEYGTVFTDDQGTYAIPVEGGVRLTLVFNKQGYISGQRSENVPWNGIVAVDDLQMIAEDTVATTITLDGNPDTLTAHRGSEVNDSDGRRAFTLVFSGDTGVIALNENGNDLMSLETFKVRTTMLNTAKSIPAKLPSNSEAAYMVEMQVDGLSEVRFTKPVVSWVDNYLGFDVGEIVPNAYYDRNAAKWLPQANGVVVRLMDLDSDGIVDALDADGDGIADDLDNDGVLSDEVAGLNDPAVYEPESTFWRVPLDHFCFFAGIYTMGCYYSCESADPPDPSIDLFVDVQKKDEKCFSTGSYVECKSRNFHEEIPILGTGFTLHYSNDRTDGYKTIFNAQASGGTIPSGLKEILVQVEVAGRVLTQTMPPLPDQVAEIIWDGVDFRGNPVKGPINAHVRIGYFYDGSYTTSEGSTGVLSKNDLTRWKSYDVTVNRKQGAIAQGWTLSHHHQLSAVNSSSLIKGNGFSVTRRVDVVETVAGGGTGDEPWINGPAREAYLPYPFDVVSDASGGYYVSVPTNDSVYKIDADGIISIMAGTGVSGYSGDGGQAAAAQMNGPTGLAVGPDGSLYVADQGNHRVRKISPEGLIDTIAGTGVEGGGGVDGPAVDAQLNSPAVLHLDSDGNLYVSEEYGHRVRKIDTQGVIQTVAGTGIQGFNGSDGDAVLTMLSQPGGLAKDQAGNLFISDFGNNCVRKVDPMGVISDFAGQCGDGGFSGDGGLATQARMYRPVGIALDDQDNLYIAERYDNRVRKVDQNGIITTVAGSGSVGFGSFSGDGGPAIQARFDSPTAVEVTPAGNLLVVDAANYRIREVKVHNPKNDWVGYSDFSFAENEGQLHYFSSDGLHSQTVDPDTGVGLYAFGYDSQDHLVSIADRFGNITTIRRYSDGVPYEIESSDGLITQISVDTYNQLTAIGYPDSSGYVFEYAANDGLLTAKMDPENHRFDHFFDANGRVTDTFDEEGGHWQFSQTAEDSGEIRSETLTAEGNRTQLIERHYLSGIEETQSISPSGESRLVQHLADRVTTQRTNSCGSIITETTGIDPDFGYSYVVSENLVTPDGLQRHVERQKSRSDTDGDGDMDTVGDTVTVNGRTMTAVDDVEAGTVVTTSPEGRTSTAYYDPATLLPVRTTVPGLADVEYGFDAKGRLTSVLTGSRETTYTYTPEGFLASVTDPEQTTITYDHDALGRVTAVHRPDAGVIGFAYDNNGHMTLLTNADTIDHGFSYSAVGKRDGYQTPLSGSYSYDFDRDRRPTAINFPSGQQILYEYDPALLTRIVTPEGNIDYTYTCGDQVQQISRDGESIGYTYDGSLLTGVTLSGCLNQGIELAYDDDFRLSSITYAGSSVAATYDDDSLLTGLGGFSIGRNAENGLPETVDDGSYTLQRGFNAYGEIDEESVSVNSSPVFTIQLERDDNGRIYRKTETLAGTTTVFDYHYDLAGRLQTVEKDGTPVESYQYNTTGTRSYEENSLRGIAGRSLSYSDEDHLLTAGDATYQYDLDGFLTRKSDADGDTVYDYASRGELLTATLPDGTYITYDHDPLGRRIAKRIGGTIVEKYLWQGLTRLLAVYDDADNLLQRFEYADARLPLAMTAGGVRYYLVYDQVGTLRAVTDGSGTIVKQIDYDSFGNVIAETSPGFAVPFGFAGGLHDRDTGIVRFGYRDYDPATGRWTAKDPIDFDGGDTDLYGYVQNNPVNLVDPWGLEGSGYGWSFSQSMNYVHNQGLAPSQPGYKAPKKKVKTYPYRPEADLNNDGAVNDYDNTQWLLFRFYWTIATPPGTPFPPGYGPEGPGSSDLIWQEIYGRSRCDS</sequence>
<organism evidence="9 10">
    <name type="scientific">Desulfosarcina alkanivorans</name>
    <dbReference type="NCBI Taxonomy" id="571177"/>
    <lineage>
        <taxon>Bacteria</taxon>
        <taxon>Pseudomonadati</taxon>
        <taxon>Thermodesulfobacteriota</taxon>
        <taxon>Desulfobacteria</taxon>
        <taxon>Desulfobacterales</taxon>
        <taxon>Desulfosarcinaceae</taxon>
        <taxon>Desulfosarcina</taxon>
    </lineage>
</organism>
<feature type="compositionally biased region" description="Basic and acidic residues" evidence="5">
    <location>
        <begin position="1091"/>
        <end position="1104"/>
    </location>
</feature>
<dbReference type="Gene3D" id="2.120.10.30">
    <property type="entry name" value="TolB, C-terminal domain"/>
    <property type="match status" value="3"/>
</dbReference>
<dbReference type="SUPFAM" id="SSF101898">
    <property type="entry name" value="NHL repeat"/>
    <property type="match status" value="1"/>
</dbReference>
<dbReference type="NCBIfam" id="TIGR01643">
    <property type="entry name" value="YD_repeat_2x"/>
    <property type="match status" value="2"/>
</dbReference>
<feature type="domain" description="Teneurin NHL" evidence="7">
    <location>
        <begin position="743"/>
        <end position="798"/>
    </location>
</feature>
<dbReference type="InterPro" id="IPR011042">
    <property type="entry name" value="6-blade_b-propeller_TolB-like"/>
</dbReference>
<dbReference type="Pfam" id="PF25021">
    <property type="entry name" value="TEN_NHL"/>
    <property type="match status" value="2"/>
</dbReference>
<evidence type="ECO:0000256" key="2">
    <source>
        <dbReference type="ARBA" id="ARBA00022737"/>
    </source>
</evidence>
<name>A0A5K7YS86_9BACT</name>
<feature type="domain" description="Teneurin-like YD-shell" evidence="8">
    <location>
        <begin position="863"/>
        <end position="1718"/>
    </location>
</feature>
<evidence type="ECO:0000259" key="6">
    <source>
        <dbReference type="Pfam" id="PF25020"/>
    </source>
</evidence>
<dbReference type="InterPro" id="IPR008969">
    <property type="entry name" value="CarboxyPept-like_regulatory"/>
</dbReference>